<dbReference type="KEGG" id="por:APT59_18375"/>
<keyword evidence="2" id="KW-0238">DNA-binding</keyword>
<organism evidence="6 7">
    <name type="scientific">Pseudomonas oryzihabitans</name>
    <dbReference type="NCBI Taxonomy" id="47885"/>
    <lineage>
        <taxon>Bacteria</taxon>
        <taxon>Pseudomonadati</taxon>
        <taxon>Pseudomonadota</taxon>
        <taxon>Gammaproteobacteria</taxon>
        <taxon>Pseudomonadales</taxon>
        <taxon>Pseudomonadaceae</taxon>
        <taxon>Pseudomonas</taxon>
    </lineage>
</organism>
<dbReference type="InterPro" id="IPR001647">
    <property type="entry name" value="HTH_TetR"/>
</dbReference>
<feature type="domain" description="HTH tetR-type" evidence="4">
    <location>
        <begin position="13"/>
        <end position="57"/>
    </location>
</feature>
<dbReference type="EMBL" id="CP013987">
    <property type="protein sequence ID" value="ALZ86070.1"/>
    <property type="molecule type" value="Genomic_DNA"/>
</dbReference>
<sequence>MTEQSTVRERVVVAASAMLAQHGLNATSIRETIKRAEAPLGSTYHHFPGGKHQLVVEAVELAGAQVSRDLERQLQAGALAGIQGFLQLWRDILLDSDFRVGCPVMAVAVEEPVDEIAQRELDAAAGIYRRWEARLQVALVEHGHSTEAATGLATLLVAAVQGVIPLCRAQRSIEPFDRVAERLVALV</sequence>
<feature type="domain" description="Transcriptional regulator LmrA/YxaF-like C-terminal" evidence="5">
    <location>
        <begin position="79"/>
        <end position="181"/>
    </location>
</feature>
<keyword evidence="3" id="KW-0804">Transcription</keyword>
<dbReference type="OrthoDB" id="116240at2"/>
<dbReference type="InterPro" id="IPR009057">
    <property type="entry name" value="Homeodomain-like_sf"/>
</dbReference>
<dbReference type="AlphaFoldDB" id="A0A0U4W832"/>
<evidence type="ECO:0000313" key="6">
    <source>
        <dbReference type="EMBL" id="ALZ86070.1"/>
    </source>
</evidence>
<dbReference type="Proteomes" id="UP000064137">
    <property type="component" value="Chromosome"/>
</dbReference>
<evidence type="ECO:0000259" key="5">
    <source>
        <dbReference type="Pfam" id="PF21993"/>
    </source>
</evidence>
<reference evidence="6 7" key="1">
    <citation type="submission" date="2016-01" db="EMBL/GenBank/DDBJ databases">
        <title>Annotation of Pseudomonas oryzihabitans USDA-ARS-USMARC-56511.</title>
        <authorList>
            <person name="Harhay G.P."/>
            <person name="Harhay D.M."/>
            <person name="Smith T.P.L."/>
            <person name="Bono J.L."/>
            <person name="Heaton M.P."/>
            <person name="Clawson M.L."/>
            <person name="Chitko-Mckown C.G."/>
            <person name="Capik S.F."/>
            <person name="DeDonder K.D."/>
            <person name="Apley M.D."/>
            <person name="Lubbers B.V."/>
            <person name="White B.J."/>
            <person name="Larson R.L."/>
        </authorList>
    </citation>
    <scope>NUCLEOTIDE SEQUENCE [LARGE SCALE GENOMIC DNA]</scope>
    <source>
        <strain evidence="6 7">USDA-ARS-USMARC-56511</strain>
    </source>
</reference>
<dbReference type="Gene3D" id="1.10.357.10">
    <property type="entry name" value="Tetracycline Repressor, domain 2"/>
    <property type="match status" value="1"/>
</dbReference>
<dbReference type="PANTHER" id="PTHR47506:SF3">
    <property type="entry name" value="HTH-TYPE TRANSCRIPTIONAL REGULATOR LMRA"/>
    <property type="match status" value="1"/>
</dbReference>
<dbReference type="Pfam" id="PF21993">
    <property type="entry name" value="TetR_C_13_2"/>
    <property type="match status" value="1"/>
</dbReference>
<evidence type="ECO:0000259" key="4">
    <source>
        <dbReference type="Pfam" id="PF00440"/>
    </source>
</evidence>
<accession>A0A0U4W832</accession>
<keyword evidence="1" id="KW-0805">Transcription regulation</keyword>
<evidence type="ECO:0000256" key="3">
    <source>
        <dbReference type="ARBA" id="ARBA00023163"/>
    </source>
</evidence>
<evidence type="ECO:0000313" key="7">
    <source>
        <dbReference type="Proteomes" id="UP000064137"/>
    </source>
</evidence>
<evidence type="ECO:0000256" key="1">
    <source>
        <dbReference type="ARBA" id="ARBA00023015"/>
    </source>
</evidence>
<dbReference type="PANTHER" id="PTHR47506">
    <property type="entry name" value="TRANSCRIPTIONAL REGULATORY PROTEIN"/>
    <property type="match status" value="1"/>
</dbReference>
<dbReference type="SUPFAM" id="SSF46689">
    <property type="entry name" value="Homeodomain-like"/>
    <property type="match status" value="1"/>
</dbReference>
<gene>
    <name evidence="6" type="ORF">APT59_18375</name>
</gene>
<dbReference type="InterPro" id="IPR054156">
    <property type="entry name" value="YxaF_TetR_C"/>
</dbReference>
<protein>
    <submittedName>
        <fullName evidence="6">TetR family transcriptional regulator</fullName>
    </submittedName>
</protein>
<dbReference type="RefSeq" id="WP_059316177.1">
    <property type="nucleotide sequence ID" value="NZ_CP013987.1"/>
</dbReference>
<proteinExistence type="predicted"/>
<dbReference type="SUPFAM" id="SSF48498">
    <property type="entry name" value="Tetracyclin repressor-like, C-terminal domain"/>
    <property type="match status" value="1"/>
</dbReference>
<dbReference type="InterPro" id="IPR036271">
    <property type="entry name" value="Tet_transcr_reg_TetR-rel_C_sf"/>
</dbReference>
<name>A0A0U4W832_9PSED</name>
<evidence type="ECO:0000256" key="2">
    <source>
        <dbReference type="ARBA" id="ARBA00023125"/>
    </source>
</evidence>
<dbReference type="Pfam" id="PF00440">
    <property type="entry name" value="TetR_N"/>
    <property type="match status" value="1"/>
</dbReference>
<dbReference type="GO" id="GO:0003677">
    <property type="term" value="F:DNA binding"/>
    <property type="evidence" value="ECO:0007669"/>
    <property type="project" value="UniProtKB-KW"/>
</dbReference>